<evidence type="ECO:0000256" key="1">
    <source>
        <dbReference type="SAM" id="MobiDB-lite"/>
    </source>
</evidence>
<dbReference type="Proteomes" id="UP001274896">
    <property type="component" value="Unassembled WGS sequence"/>
</dbReference>
<protein>
    <submittedName>
        <fullName evidence="2">Uncharacterized protein</fullName>
    </submittedName>
</protein>
<gene>
    <name evidence="2" type="ORF">QTP70_033415</name>
</gene>
<feature type="region of interest" description="Disordered" evidence="1">
    <location>
        <begin position="1"/>
        <end position="38"/>
    </location>
</feature>
<feature type="non-terminal residue" evidence="2">
    <location>
        <position position="292"/>
    </location>
</feature>
<name>A0AAE0QFD4_9TELE</name>
<proteinExistence type="predicted"/>
<dbReference type="EMBL" id="JAUCMX010000017">
    <property type="protein sequence ID" value="KAK3519517.1"/>
    <property type="molecule type" value="Genomic_DNA"/>
</dbReference>
<evidence type="ECO:0000313" key="3">
    <source>
        <dbReference type="Proteomes" id="UP001274896"/>
    </source>
</evidence>
<comment type="caution">
    <text evidence="2">The sequence shown here is derived from an EMBL/GenBank/DDBJ whole genome shotgun (WGS) entry which is preliminary data.</text>
</comment>
<reference evidence="2" key="1">
    <citation type="submission" date="2023-06" db="EMBL/GenBank/DDBJ databases">
        <title>Male Hemibagrus guttatus genome.</title>
        <authorList>
            <person name="Bian C."/>
        </authorList>
    </citation>
    <scope>NUCLEOTIDE SEQUENCE</scope>
    <source>
        <strain evidence="2">Male_cb2023</strain>
        <tissue evidence="2">Muscle</tissue>
    </source>
</reference>
<accession>A0AAE0QFD4</accession>
<evidence type="ECO:0000313" key="2">
    <source>
        <dbReference type="EMBL" id="KAK3519517.1"/>
    </source>
</evidence>
<organism evidence="2 3">
    <name type="scientific">Hemibagrus guttatus</name>
    <dbReference type="NCBI Taxonomy" id="175788"/>
    <lineage>
        <taxon>Eukaryota</taxon>
        <taxon>Metazoa</taxon>
        <taxon>Chordata</taxon>
        <taxon>Craniata</taxon>
        <taxon>Vertebrata</taxon>
        <taxon>Euteleostomi</taxon>
        <taxon>Actinopterygii</taxon>
        <taxon>Neopterygii</taxon>
        <taxon>Teleostei</taxon>
        <taxon>Ostariophysi</taxon>
        <taxon>Siluriformes</taxon>
        <taxon>Bagridae</taxon>
        <taxon>Hemibagrus</taxon>
    </lineage>
</organism>
<dbReference type="AlphaFoldDB" id="A0AAE0QFD4"/>
<keyword evidence="3" id="KW-1185">Reference proteome</keyword>
<sequence length="292" mass="32530">TLDNEEAGPSGDRAERQAGARSGVGQSDAAGGQNTDLTTAGANALSCSEQTGRWPRHDRPVMSGRTFRLQAAQRLLYGEEIAWADMAYALLRHVEDLNYDKHLFVLNLREMDLSATTLFYQSVLRAWSSVLRISRINTQPFPCTEEEPLFHNPLIQSRMISSPYIQQHFRRAGITRVKNLRSGNSWKTARELCAETEALSARLMQRLRGEVASALPSRFREALGQDPGRNHQPPPPLSISAAAGEYQWEKAALLSFQMPILTTLKDASKKSLYETCVKVSYRGSLAGLKESH</sequence>